<accession>A0ABW5TN10</accession>
<dbReference type="Gene3D" id="3.10.620.30">
    <property type="match status" value="1"/>
</dbReference>
<sequence>MPKFTVHHITTYSYNSLVYDSANQIMLFPIKDEQQEVLEQQIKITGDPTVDVFIDYYGNEVATFTNPNAHNQLKIESIVEVNVTKKALPETDIFHQTHWESLRRSAQEIPYINFLKQESFNVQAEILSAINLQQKETKSPLEVAKYLSSYIFKNFKYIKGITTVETTVDEIWKLKSGVCQDFAHILLVMLRYMGIPARYVSGYICANKNGMRGEGATHAWVEAYLPNYGWLGLDPTNNCVVEDMHVRLAVGRNFIDCSPVKGTYKGTSKHSLEVKVTVAYENEEIPSLEQAKIELIEQDAPSNSYRKFIEMQQEQQQQ</sequence>
<reference evidence="3" key="1">
    <citation type="journal article" date="2019" name="Int. J. Syst. Evol. Microbiol.">
        <title>The Global Catalogue of Microorganisms (GCM) 10K type strain sequencing project: providing services to taxonomists for standard genome sequencing and annotation.</title>
        <authorList>
            <consortium name="The Broad Institute Genomics Platform"/>
            <consortium name="The Broad Institute Genome Sequencing Center for Infectious Disease"/>
            <person name="Wu L."/>
            <person name="Ma J."/>
        </authorList>
    </citation>
    <scope>NUCLEOTIDE SEQUENCE [LARGE SCALE GENOMIC DNA]</scope>
    <source>
        <strain evidence="3">KCTC 42456</strain>
    </source>
</reference>
<protein>
    <submittedName>
        <fullName evidence="2">Transglutaminase domain-containing protein</fullName>
    </submittedName>
</protein>
<feature type="domain" description="Transglutaminase-like" evidence="1">
    <location>
        <begin position="171"/>
        <end position="237"/>
    </location>
</feature>
<name>A0ABW5TN10_9SPHI</name>
<dbReference type="Pfam" id="PF01841">
    <property type="entry name" value="Transglut_core"/>
    <property type="match status" value="1"/>
</dbReference>
<dbReference type="Pfam" id="PF08379">
    <property type="entry name" value="Bact_transglu_N"/>
    <property type="match status" value="1"/>
</dbReference>
<proteinExistence type="predicted"/>
<dbReference type="InterPro" id="IPR038765">
    <property type="entry name" value="Papain-like_cys_pep_sf"/>
</dbReference>
<dbReference type="RefSeq" id="WP_379040911.1">
    <property type="nucleotide sequence ID" value="NZ_JBHSKW010000005.1"/>
</dbReference>
<evidence type="ECO:0000313" key="3">
    <source>
        <dbReference type="Proteomes" id="UP001597546"/>
    </source>
</evidence>
<evidence type="ECO:0000313" key="2">
    <source>
        <dbReference type="EMBL" id="MFD2730363.1"/>
    </source>
</evidence>
<keyword evidence="3" id="KW-1185">Reference proteome</keyword>
<gene>
    <name evidence="2" type="ORF">ACFSSE_01475</name>
</gene>
<dbReference type="InterPro" id="IPR002931">
    <property type="entry name" value="Transglutaminase-like"/>
</dbReference>
<dbReference type="InterPro" id="IPR013589">
    <property type="entry name" value="Bac_transglu_N"/>
</dbReference>
<dbReference type="PANTHER" id="PTHR33490">
    <property type="entry name" value="BLR5614 PROTEIN-RELATED"/>
    <property type="match status" value="1"/>
</dbReference>
<dbReference type="SUPFAM" id="SSF54001">
    <property type="entry name" value="Cysteine proteinases"/>
    <property type="match status" value="1"/>
</dbReference>
<dbReference type="PANTHER" id="PTHR33490:SF6">
    <property type="entry name" value="SLL1049 PROTEIN"/>
    <property type="match status" value="1"/>
</dbReference>
<dbReference type="SMART" id="SM00460">
    <property type="entry name" value="TGc"/>
    <property type="match status" value="1"/>
</dbReference>
<organism evidence="2 3">
    <name type="scientific">Pedobacter alpinus</name>
    <dbReference type="NCBI Taxonomy" id="1590643"/>
    <lineage>
        <taxon>Bacteria</taxon>
        <taxon>Pseudomonadati</taxon>
        <taxon>Bacteroidota</taxon>
        <taxon>Sphingobacteriia</taxon>
        <taxon>Sphingobacteriales</taxon>
        <taxon>Sphingobacteriaceae</taxon>
        <taxon>Pedobacter</taxon>
    </lineage>
</organism>
<comment type="caution">
    <text evidence="2">The sequence shown here is derived from an EMBL/GenBank/DDBJ whole genome shotgun (WGS) entry which is preliminary data.</text>
</comment>
<dbReference type="EMBL" id="JBHULV010000008">
    <property type="protein sequence ID" value="MFD2730363.1"/>
    <property type="molecule type" value="Genomic_DNA"/>
</dbReference>
<evidence type="ECO:0000259" key="1">
    <source>
        <dbReference type="SMART" id="SM00460"/>
    </source>
</evidence>
<dbReference type="Proteomes" id="UP001597546">
    <property type="component" value="Unassembled WGS sequence"/>
</dbReference>